<name>A0A7D9LMY3_PARCT</name>
<evidence type="ECO:0000313" key="2">
    <source>
        <dbReference type="Proteomes" id="UP001152795"/>
    </source>
</evidence>
<gene>
    <name evidence="1" type="ORF">PACLA_8A015154</name>
</gene>
<feature type="non-terminal residue" evidence="1">
    <location>
        <position position="125"/>
    </location>
</feature>
<reference evidence="1" key="1">
    <citation type="submission" date="2020-04" db="EMBL/GenBank/DDBJ databases">
        <authorList>
            <person name="Alioto T."/>
            <person name="Alioto T."/>
            <person name="Gomez Garrido J."/>
        </authorList>
    </citation>
    <scope>NUCLEOTIDE SEQUENCE</scope>
    <source>
        <strain evidence="1">A484AB</strain>
    </source>
</reference>
<organism evidence="1 2">
    <name type="scientific">Paramuricea clavata</name>
    <name type="common">Red gorgonian</name>
    <name type="synonym">Violescent sea-whip</name>
    <dbReference type="NCBI Taxonomy" id="317549"/>
    <lineage>
        <taxon>Eukaryota</taxon>
        <taxon>Metazoa</taxon>
        <taxon>Cnidaria</taxon>
        <taxon>Anthozoa</taxon>
        <taxon>Octocorallia</taxon>
        <taxon>Malacalcyonacea</taxon>
        <taxon>Plexauridae</taxon>
        <taxon>Paramuricea</taxon>
    </lineage>
</organism>
<dbReference type="EMBL" id="CACRXK020020983">
    <property type="protein sequence ID" value="CAB4035370.1"/>
    <property type="molecule type" value="Genomic_DNA"/>
</dbReference>
<protein>
    <submittedName>
        <fullName evidence="1">Uncharacterized protein</fullName>
    </submittedName>
</protein>
<accession>A0A7D9LMY3</accession>
<dbReference type="AlphaFoldDB" id="A0A7D9LMY3"/>
<evidence type="ECO:0000313" key="1">
    <source>
        <dbReference type="EMBL" id="CAB4035370.1"/>
    </source>
</evidence>
<feature type="non-terminal residue" evidence="1">
    <location>
        <position position="1"/>
    </location>
</feature>
<dbReference type="Proteomes" id="UP001152795">
    <property type="component" value="Unassembled WGS sequence"/>
</dbReference>
<sequence length="125" mass="13721">ESITRNRGHYPAIFWHYLYAWVKLGNPGAQVGGGAGLFGGLAVAFCFALSPVAAIAAGVAGLIAGNLFGGGVYQWYQQQHEIDRQNQRVREYQEFMRQQFGQAVPRAPLYHVPANAMGELVLDVR</sequence>
<comment type="caution">
    <text evidence="1">The sequence shown here is derived from an EMBL/GenBank/DDBJ whole genome shotgun (WGS) entry which is preliminary data.</text>
</comment>
<keyword evidence="2" id="KW-1185">Reference proteome</keyword>
<proteinExistence type="predicted"/>